<dbReference type="Pfam" id="PF00848">
    <property type="entry name" value="Ring_hydroxyl_A"/>
    <property type="match status" value="1"/>
</dbReference>
<dbReference type="Gene3D" id="3.90.380.10">
    <property type="entry name" value="Naphthalene 1,2-dioxygenase Alpha Subunit, Chain A, domain 1"/>
    <property type="match status" value="1"/>
</dbReference>
<dbReference type="CDD" id="cd08884">
    <property type="entry name" value="RHO_alpha_C_GbcA-like"/>
    <property type="match status" value="1"/>
</dbReference>
<dbReference type="Pfam" id="PF00355">
    <property type="entry name" value="Rieske"/>
    <property type="match status" value="1"/>
</dbReference>
<evidence type="ECO:0000256" key="6">
    <source>
        <dbReference type="ARBA" id="ARBA00023014"/>
    </source>
</evidence>
<evidence type="ECO:0000256" key="1">
    <source>
        <dbReference type="ARBA" id="ARBA00001962"/>
    </source>
</evidence>
<keyword evidence="5" id="KW-0408">Iron</keyword>
<evidence type="ECO:0000256" key="4">
    <source>
        <dbReference type="ARBA" id="ARBA00023002"/>
    </source>
</evidence>
<accession>A0A9J9HGD1</accession>
<keyword evidence="9" id="KW-1185">Reference proteome</keyword>
<gene>
    <name evidence="8" type="ordered locus">Swit_4621</name>
</gene>
<dbReference type="GO" id="GO:0051537">
    <property type="term" value="F:2 iron, 2 sulfur cluster binding"/>
    <property type="evidence" value="ECO:0007669"/>
    <property type="project" value="UniProtKB-KW"/>
</dbReference>
<evidence type="ECO:0000259" key="7">
    <source>
        <dbReference type="PROSITE" id="PS51296"/>
    </source>
</evidence>
<dbReference type="PANTHER" id="PTHR43756">
    <property type="entry name" value="CHOLINE MONOOXYGENASE, CHLOROPLASTIC"/>
    <property type="match status" value="1"/>
</dbReference>
<dbReference type="InterPro" id="IPR017941">
    <property type="entry name" value="Rieske_2Fe-2S"/>
</dbReference>
<evidence type="ECO:0000256" key="2">
    <source>
        <dbReference type="ARBA" id="ARBA00022714"/>
    </source>
</evidence>
<evidence type="ECO:0000256" key="3">
    <source>
        <dbReference type="ARBA" id="ARBA00022723"/>
    </source>
</evidence>
<dbReference type="CDD" id="cd03469">
    <property type="entry name" value="Rieske_RO_Alpha_N"/>
    <property type="match status" value="1"/>
</dbReference>
<dbReference type="InterPro" id="IPR001663">
    <property type="entry name" value="Rng_hydr_dOase-A"/>
</dbReference>
<dbReference type="EMBL" id="CP000699">
    <property type="protein sequence ID" value="ABQ70959.1"/>
    <property type="molecule type" value="Genomic_DNA"/>
</dbReference>
<dbReference type="GO" id="GO:0005506">
    <property type="term" value="F:iron ion binding"/>
    <property type="evidence" value="ECO:0007669"/>
    <property type="project" value="InterPro"/>
</dbReference>
<dbReference type="Proteomes" id="UP000001989">
    <property type="component" value="Chromosome"/>
</dbReference>
<name>A0A9J9HGD1_RHIWR</name>
<dbReference type="OrthoDB" id="7458380at2"/>
<dbReference type="SUPFAM" id="SSF50022">
    <property type="entry name" value="ISP domain"/>
    <property type="match status" value="1"/>
</dbReference>
<reference evidence="8 9" key="1">
    <citation type="journal article" date="2010" name="J. Bacteriol.">
        <title>Genome sequence of the dioxin-mineralizing bacterium Sphingomonas wittichii RW1.</title>
        <authorList>
            <person name="Miller T.R."/>
            <person name="Delcher A.L."/>
            <person name="Salzberg S.L."/>
            <person name="Saunders E."/>
            <person name="Detter J.C."/>
            <person name="Halden R.U."/>
        </authorList>
    </citation>
    <scope>NUCLEOTIDE SEQUENCE [LARGE SCALE GENOMIC DNA]</scope>
    <source>
        <strain evidence="9">DSM 6014 / CCUG 31198 / JCM 15750 / NBRC 105917 / EY 4224 / RW1</strain>
    </source>
</reference>
<dbReference type="GO" id="GO:0016491">
    <property type="term" value="F:oxidoreductase activity"/>
    <property type="evidence" value="ECO:0007669"/>
    <property type="project" value="UniProtKB-KW"/>
</dbReference>
<keyword evidence="3" id="KW-0479">Metal-binding</keyword>
<dbReference type="SUPFAM" id="SSF55961">
    <property type="entry name" value="Bet v1-like"/>
    <property type="match status" value="1"/>
</dbReference>
<keyword evidence="4" id="KW-0560">Oxidoreductase</keyword>
<dbReference type="PRINTS" id="PR00090">
    <property type="entry name" value="RNGDIOXGNASE"/>
</dbReference>
<dbReference type="InterPro" id="IPR015879">
    <property type="entry name" value="Ring_hydroxy_dOase_asu_C_dom"/>
</dbReference>
<dbReference type="PROSITE" id="PS51296">
    <property type="entry name" value="RIESKE"/>
    <property type="match status" value="1"/>
</dbReference>
<organism evidence="8 9">
    <name type="scientific">Rhizorhabdus wittichii (strain DSM 6014 / CCUG 31198 / JCM 15750 / NBRC 105917 / EY 4224 / RW1)</name>
    <name type="common">Sphingomonas wittichii</name>
    <dbReference type="NCBI Taxonomy" id="392499"/>
    <lineage>
        <taxon>Bacteria</taxon>
        <taxon>Pseudomonadati</taxon>
        <taxon>Pseudomonadota</taxon>
        <taxon>Alphaproteobacteria</taxon>
        <taxon>Sphingomonadales</taxon>
        <taxon>Sphingomonadaceae</taxon>
        <taxon>Rhizorhabdus</taxon>
    </lineage>
</organism>
<sequence length="423" mass="47242">MRDDIRAWLDAESGLPDQPLRGEFYVDAGIFAAEMRDVLGRQWLYADHVSRIPRPGDYFLFEVGGESIIVVRRKDGTIGAYFNVCRHRGSRICLDRQGSLSSFVCPYHAWTYDLDGALRGAAHMPDDFERRDAGLMPCHVRELEGLIFLCLAEGEAPDFDALAEIARPYLALNGLAPARLAARRSYPTSANWKLVVDNFQECYHCAPAHKLYSSAHSKDKLLAFGAGPGSGPVDAAERFSGELATWRERASAAGTWLDARAEEEDDIRSIWSVGRLPIKAGALTESVDGAPVSRLMGRFAEFDGGHSAVAFNVFSYFLASNDHVVMIRFTPRGVLETDVEFQWFVHPEAEEDVDYEVERLVRVWDVTTTEDKRITEDNQAGVASSRYRPGRFSALEGRLSTIKRWYLHEMATASVPSHEELGA</sequence>
<dbReference type="InterPro" id="IPR036922">
    <property type="entry name" value="Rieske_2Fe-2S_sf"/>
</dbReference>
<protein>
    <submittedName>
        <fullName evidence="8">Rieske (2Fe-2S) domain protein</fullName>
    </submittedName>
</protein>
<comment type="cofactor">
    <cofactor evidence="1">
        <name>Fe cation</name>
        <dbReference type="ChEBI" id="CHEBI:24875"/>
    </cofactor>
</comment>
<dbReference type="AlphaFoldDB" id="A0A9J9HGD1"/>
<feature type="domain" description="Rieske" evidence="7">
    <location>
        <begin position="44"/>
        <end position="149"/>
    </location>
</feature>
<keyword evidence="2" id="KW-0001">2Fe-2S</keyword>
<evidence type="ECO:0000313" key="8">
    <source>
        <dbReference type="EMBL" id="ABQ70959.1"/>
    </source>
</evidence>
<proteinExistence type="predicted"/>
<dbReference type="PANTHER" id="PTHR43756:SF5">
    <property type="entry name" value="CHOLINE MONOOXYGENASE, CHLOROPLASTIC"/>
    <property type="match status" value="1"/>
</dbReference>
<keyword evidence="6" id="KW-0411">Iron-sulfur</keyword>
<evidence type="ECO:0000313" key="9">
    <source>
        <dbReference type="Proteomes" id="UP000001989"/>
    </source>
</evidence>
<evidence type="ECO:0000256" key="5">
    <source>
        <dbReference type="ARBA" id="ARBA00023004"/>
    </source>
</evidence>
<dbReference type="KEGG" id="swi:Swit_4621"/>
<dbReference type="Gene3D" id="2.102.10.10">
    <property type="entry name" value="Rieske [2Fe-2S] iron-sulphur domain"/>
    <property type="match status" value="1"/>
</dbReference>